<keyword evidence="2" id="KW-0808">Transferase</keyword>
<dbReference type="AlphaFoldDB" id="A0A0D8BPP3"/>
<dbReference type="RefSeq" id="WP_044883223.1">
    <property type="nucleotide sequence ID" value="NZ_JYFN01000002.1"/>
</dbReference>
<dbReference type="InterPro" id="IPR045034">
    <property type="entry name" value="O-acyltransferase_WSD1-like"/>
</dbReference>
<dbReference type="PANTHER" id="PTHR31650">
    <property type="entry name" value="O-ACYLTRANSFERASE (WSD1-LIKE) FAMILY PROTEIN"/>
    <property type="match status" value="1"/>
</dbReference>
<dbReference type="OrthoDB" id="4671961at2"/>
<organism evidence="2 3">
    <name type="scientific">Frankia torreyi</name>
    <dbReference type="NCBI Taxonomy" id="1856"/>
    <lineage>
        <taxon>Bacteria</taxon>
        <taxon>Bacillati</taxon>
        <taxon>Actinomycetota</taxon>
        <taxon>Actinomycetes</taxon>
        <taxon>Frankiales</taxon>
        <taxon>Frankiaceae</taxon>
        <taxon>Frankia</taxon>
    </lineage>
</organism>
<comment type="caution">
    <text evidence="2">The sequence shown here is derived from an EMBL/GenBank/DDBJ whole genome shotgun (WGS) entry which is preliminary data.</text>
</comment>
<dbReference type="EMBL" id="JYFN01000002">
    <property type="protein sequence ID" value="KJE25342.1"/>
    <property type="molecule type" value="Genomic_DNA"/>
</dbReference>
<dbReference type="Proteomes" id="UP000032545">
    <property type="component" value="Unassembled WGS sequence"/>
</dbReference>
<dbReference type="PATRIC" id="fig|1502723.3.peg.525"/>
<keyword evidence="3" id="KW-1185">Reference proteome</keyword>
<protein>
    <submittedName>
        <fullName evidence="2">Diacylglycerol O-acyltransferase</fullName>
        <ecNumber evidence="2">2.3.1.20</ecNumber>
    </submittedName>
</protein>
<sequence length="482" mass="52222">MPGDGLGARLMTLLDTVSKTGYNRAFARPLTAGDRAYLAFHRLNPGEYQDVGAVLFLDGPVELADLRAHVAERLRAPRARMLTDRLETVTVRPADRRSTVHETHWVCDPEMRVDERVVAVELPSAAEVAGLIGGDAIGDRRIRAAIDGIARRPVDTSAQPWMLYLLCERGSAGAVVVYRTSHIAQDGAALYRSLHLLFGGEDEPDLGLPASIPRPQAGDYLRFVSRGLSCLSPTRVLDAWGGQPVGPARHTWITTELGPMRDVARRHDASVNDVYLAALAGAVRAWSFPEWRDDSRPVHALMPVSIRIAADQNVLSNYTSGVRVPLPCGEPDPARRLARIAKVTRRLKDGGMGVVEHHHFPAVAARATPRMLSYAASFGGRTRELAMVATNARTIRGPLAVAGRAVTDLIGTGPLLVGRQHLSVALFGLGDRIGITFAASDSVPNHERLAQLWLAELTELRRAAPPGGVRVPVQRDAGPRAR</sequence>
<dbReference type="GO" id="GO:0004144">
    <property type="term" value="F:diacylglycerol O-acyltransferase activity"/>
    <property type="evidence" value="ECO:0007669"/>
    <property type="project" value="UniProtKB-EC"/>
</dbReference>
<evidence type="ECO:0000313" key="3">
    <source>
        <dbReference type="Proteomes" id="UP000032545"/>
    </source>
</evidence>
<dbReference type="InterPro" id="IPR009721">
    <property type="entry name" value="O-acyltransferase_WSD1_C"/>
</dbReference>
<dbReference type="GO" id="GO:0071731">
    <property type="term" value="P:response to nitric oxide"/>
    <property type="evidence" value="ECO:0007669"/>
    <property type="project" value="TreeGrafter"/>
</dbReference>
<proteinExistence type="predicted"/>
<name>A0A0D8BPP3_9ACTN</name>
<dbReference type="PANTHER" id="PTHR31650:SF1">
    <property type="entry name" value="WAX ESTER SYNTHASE_DIACYLGLYCEROL ACYLTRANSFERASE 4-RELATED"/>
    <property type="match status" value="1"/>
</dbReference>
<dbReference type="EC" id="2.3.1.20" evidence="2"/>
<accession>A0A0D8BPP3</accession>
<dbReference type="Pfam" id="PF06974">
    <property type="entry name" value="WS_DGAT_C"/>
    <property type="match status" value="1"/>
</dbReference>
<reference evidence="3" key="1">
    <citation type="submission" date="2015-02" db="EMBL/GenBank/DDBJ databases">
        <title>Draft Genome of Frankia sp. CpI1-S.</title>
        <authorList>
            <person name="Oshone R.T."/>
            <person name="Ngom M."/>
            <person name="Ghodhbane-Gtari F."/>
            <person name="Gtari M."/>
            <person name="Morris K."/>
            <person name="Thomas K."/>
            <person name="Sen A."/>
            <person name="Tisa L.S."/>
        </authorList>
    </citation>
    <scope>NUCLEOTIDE SEQUENCE [LARGE SCALE GENOMIC DNA]</scope>
    <source>
        <strain evidence="3">CpI1-S</strain>
    </source>
</reference>
<evidence type="ECO:0000313" key="2">
    <source>
        <dbReference type="EMBL" id="KJE25342.1"/>
    </source>
</evidence>
<reference evidence="2 3" key="2">
    <citation type="journal article" date="2016" name="Genome Announc.">
        <title>Permanent Draft Genome Sequences for Two Variants of Frankia sp. Strain CpI1, the First Frankia Strain Isolated from Root Nodules of Comptonia peregrina.</title>
        <authorList>
            <person name="Oshone R."/>
            <person name="Hurst S.G.IV."/>
            <person name="Abebe-Akele F."/>
            <person name="Simpson S."/>
            <person name="Morris K."/>
            <person name="Thomas W.K."/>
            <person name="Tisa L.S."/>
        </authorList>
    </citation>
    <scope>NUCLEOTIDE SEQUENCE [LARGE SCALE GENOMIC DNA]</scope>
    <source>
        <strain evidence="3">CpI1-S</strain>
    </source>
</reference>
<evidence type="ECO:0000259" key="1">
    <source>
        <dbReference type="Pfam" id="PF06974"/>
    </source>
</evidence>
<dbReference type="SUPFAM" id="SSF52777">
    <property type="entry name" value="CoA-dependent acyltransferases"/>
    <property type="match status" value="1"/>
</dbReference>
<dbReference type="InterPro" id="IPR023213">
    <property type="entry name" value="CAT-like_dom_sf"/>
</dbReference>
<dbReference type="GO" id="GO:0005886">
    <property type="term" value="C:plasma membrane"/>
    <property type="evidence" value="ECO:0007669"/>
    <property type="project" value="TreeGrafter"/>
</dbReference>
<dbReference type="Gene3D" id="3.30.559.10">
    <property type="entry name" value="Chloramphenicol acetyltransferase-like domain"/>
    <property type="match status" value="1"/>
</dbReference>
<keyword evidence="2" id="KW-0012">Acyltransferase</keyword>
<dbReference type="GO" id="GO:0019432">
    <property type="term" value="P:triglyceride biosynthetic process"/>
    <property type="evidence" value="ECO:0007669"/>
    <property type="project" value="TreeGrafter"/>
</dbReference>
<gene>
    <name evidence="2" type="ORF">FF36_00475</name>
</gene>
<dbReference type="GO" id="GO:0001666">
    <property type="term" value="P:response to hypoxia"/>
    <property type="evidence" value="ECO:0007669"/>
    <property type="project" value="TreeGrafter"/>
</dbReference>
<feature type="domain" description="O-acyltransferase WSD1 C-terminal" evidence="1">
    <location>
        <begin position="317"/>
        <end position="460"/>
    </location>
</feature>
<dbReference type="GO" id="GO:0051701">
    <property type="term" value="P:biological process involved in interaction with host"/>
    <property type="evidence" value="ECO:0007669"/>
    <property type="project" value="TreeGrafter"/>
</dbReference>